<dbReference type="KEGG" id="lcf:108896825"/>
<accession>A0AAJ7QBI3</accession>
<evidence type="ECO:0000313" key="11">
    <source>
        <dbReference type="RefSeq" id="XP_018551590.2"/>
    </source>
</evidence>
<feature type="region of interest" description="Disordered" evidence="5">
    <location>
        <begin position="368"/>
        <end position="424"/>
    </location>
</feature>
<dbReference type="GeneID" id="108896825"/>
<dbReference type="GO" id="GO:0005886">
    <property type="term" value="C:plasma membrane"/>
    <property type="evidence" value="ECO:0007669"/>
    <property type="project" value="TreeGrafter"/>
</dbReference>
<dbReference type="InterPro" id="IPR036116">
    <property type="entry name" value="FN3_sf"/>
</dbReference>
<feature type="domain" description="Interferon/interleukin receptor" evidence="9">
    <location>
        <begin position="135"/>
        <end position="240"/>
    </location>
</feature>
<dbReference type="InterPro" id="IPR015373">
    <property type="entry name" value="Interferon/interleukin_rcp_dom"/>
</dbReference>
<dbReference type="GO" id="GO:0004896">
    <property type="term" value="F:cytokine receptor activity"/>
    <property type="evidence" value="ECO:0007669"/>
    <property type="project" value="TreeGrafter"/>
</dbReference>
<dbReference type="PANTHER" id="PTHR20859">
    <property type="entry name" value="INTERFERON/INTERLEUKIN RECEPTOR"/>
    <property type="match status" value="1"/>
</dbReference>
<keyword evidence="6" id="KW-1133">Transmembrane helix</keyword>
<dbReference type="Gene3D" id="2.60.40.10">
    <property type="entry name" value="Immunoglobulins"/>
    <property type="match status" value="2"/>
</dbReference>
<dbReference type="InterPro" id="IPR013783">
    <property type="entry name" value="Ig-like_fold"/>
</dbReference>
<feature type="compositionally biased region" description="Basic and acidic residues" evidence="5">
    <location>
        <begin position="375"/>
        <end position="413"/>
    </location>
</feature>
<evidence type="ECO:0000259" key="9">
    <source>
        <dbReference type="Pfam" id="PF09294"/>
    </source>
</evidence>
<keyword evidence="2 7" id="KW-0732">Signal</keyword>
<evidence type="ECO:0000256" key="4">
    <source>
        <dbReference type="ARBA" id="ARBA00023170"/>
    </source>
</evidence>
<keyword evidence="3" id="KW-1015">Disulfide bond</keyword>
<gene>
    <name evidence="11" type="primary">il20ra</name>
</gene>
<sequence>MTTHISEMWTVFIFLNLGVLHCTVSSSPPIPVSVVFSSVNLRNVLQWYPGDGTPWDTLFTVQYAIYGDSVEGSKGKRVHWRAVHQCTNIVQKWCDLTNETWDHENGYYGRVRAVSRTASSKWALTPRRFDPTTDTIFGPPLVYVEIDGDDAVITLEGPMRYQPNNNTPLVSMATLYPQMTYTLSIHNGHHNQTHHFPQVSNPYKFRLMEYETKYCFFAKATFLSMPALCQYSEWHCITTPTDPATGRLLRVVWGIVAITLCICVIMLLVYCLHNYLTGKGLKRPRILNGHFSDRSPLPFPPVDPKTIISIIKDEPPPYTNSVISDPPCPNHKAYSADPPPQYSPQRPETPLELQEPWDNLSIDYGFIGGAVGGEEEGRERSHDRGDDGSNDKCQKCIARDNNETQESRVEDGHSAGVYSPEAKSYRSQTSTNTCMQTHMPIHSQIHTQTEMSHTRTGTGVVTVTISSTDANSGIITVFSGSK</sequence>
<feature type="transmembrane region" description="Helical" evidence="6">
    <location>
        <begin position="251"/>
        <end position="276"/>
    </location>
</feature>
<feature type="domain" description="Fibronectin type-III" evidence="8">
    <location>
        <begin position="16"/>
        <end position="122"/>
    </location>
</feature>
<dbReference type="RefSeq" id="XP_018551590.2">
    <property type="nucleotide sequence ID" value="XM_018696074.2"/>
</dbReference>
<name>A0AAJ7QBI3_LATCA</name>
<evidence type="ECO:0000256" key="7">
    <source>
        <dbReference type="SAM" id="SignalP"/>
    </source>
</evidence>
<evidence type="ECO:0000256" key="2">
    <source>
        <dbReference type="ARBA" id="ARBA00022729"/>
    </source>
</evidence>
<dbReference type="InterPro" id="IPR050650">
    <property type="entry name" value="Type-II_Cytokine-TF_Rcpt"/>
</dbReference>
<dbReference type="Pfam" id="PF01108">
    <property type="entry name" value="Tissue_fac"/>
    <property type="match status" value="1"/>
</dbReference>
<organism evidence="10 11">
    <name type="scientific">Lates calcarifer</name>
    <name type="common">Barramundi</name>
    <name type="synonym">Holocentrus calcarifer</name>
    <dbReference type="NCBI Taxonomy" id="8187"/>
    <lineage>
        <taxon>Eukaryota</taxon>
        <taxon>Metazoa</taxon>
        <taxon>Chordata</taxon>
        <taxon>Craniata</taxon>
        <taxon>Vertebrata</taxon>
        <taxon>Euteleostomi</taxon>
        <taxon>Actinopterygii</taxon>
        <taxon>Neopterygii</taxon>
        <taxon>Teleostei</taxon>
        <taxon>Neoteleostei</taxon>
        <taxon>Acanthomorphata</taxon>
        <taxon>Carangaria</taxon>
        <taxon>Carangaria incertae sedis</taxon>
        <taxon>Centropomidae</taxon>
        <taxon>Lates</taxon>
    </lineage>
</organism>
<feature type="signal peptide" evidence="7">
    <location>
        <begin position="1"/>
        <end position="26"/>
    </location>
</feature>
<dbReference type="InterPro" id="IPR003961">
    <property type="entry name" value="FN3_dom"/>
</dbReference>
<evidence type="ECO:0000256" key="1">
    <source>
        <dbReference type="ARBA" id="ARBA00005399"/>
    </source>
</evidence>
<proteinExistence type="inferred from homology"/>
<dbReference type="AlphaFoldDB" id="A0AAJ7QBI3"/>
<comment type="similarity">
    <text evidence="1">Belongs to the type II cytokine receptor family.</text>
</comment>
<dbReference type="Pfam" id="PF09294">
    <property type="entry name" value="Interfer-bind"/>
    <property type="match status" value="1"/>
</dbReference>
<evidence type="ECO:0000256" key="5">
    <source>
        <dbReference type="SAM" id="MobiDB-lite"/>
    </source>
</evidence>
<evidence type="ECO:0000256" key="3">
    <source>
        <dbReference type="ARBA" id="ARBA00023157"/>
    </source>
</evidence>
<protein>
    <submittedName>
        <fullName evidence="11">LOW QUALITY PROTEIN: interleukin-20 receptor subunit alpha</fullName>
    </submittedName>
</protein>
<feature type="region of interest" description="Disordered" evidence="5">
    <location>
        <begin position="319"/>
        <end position="351"/>
    </location>
</feature>
<dbReference type="PANTHER" id="PTHR20859:SF86">
    <property type="entry name" value="INTERLEUKIN-20 RECEPTOR SUBUNIT ALPHA"/>
    <property type="match status" value="1"/>
</dbReference>
<dbReference type="FunFam" id="2.60.40.10:FF:000348">
    <property type="entry name" value="Interleukin 20 receptor subunit alpha"/>
    <property type="match status" value="1"/>
</dbReference>
<keyword evidence="6" id="KW-0472">Membrane</keyword>
<feature type="chain" id="PRO_5042545226" evidence="7">
    <location>
        <begin position="27"/>
        <end position="482"/>
    </location>
</feature>
<evidence type="ECO:0000259" key="8">
    <source>
        <dbReference type="Pfam" id="PF01108"/>
    </source>
</evidence>
<reference evidence="11" key="1">
    <citation type="submission" date="2025-08" db="UniProtKB">
        <authorList>
            <consortium name="RefSeq"/>
        </authorList>
    </citation>
    <scope>IDENTIFICATION</scope>
    <source>
        <tissue evidence="11">Brain</tissue>
    </source>
</reference>
<evidence type="ECO:0000256" key="6">
    <source>
        <dbReference type="SAM" id="Phobius"/>
    </source>
</evidence>
<dbReference type="SUPFAM" id="SSF49265">
    <property type="entry name" value="Fibronectin type III"/>
    <property type="match status" value="2"/>
</dbReference>
<keyword evidence="6" id="KW-0812">Transmembrane</keyword>
<dbReference type="Proteomes" id="UP000694890">
    <property type="component" value="Linkage group LG7_1"/>
</dbReference>
<evidence type="ECO:0000313" key="10">
    <source>
        <dbReference type="Proteomes" id="UP000694890"/>
    </source>
</evidence>
<dbReference type="CTD" id="53832"/>
<keyword evidence="4 11" id="KW-0675">Receptor</keyword>